<feature type="transmembrane region" description="Helical" evidence="7">
    <location>
        <begin position="169"/>
        <end position="191"/>
    </location>
</feature>
<keyword evidence="5 7" id="KW-0472">Membrane</keyword>
<feature type="transmembrane region" description="Helical" evidence="7">
    <location>
        <begin position="203"/>
        <end position="222"/>
    </location>
</feature>
<feature type="transmembrane region" description="Helical" evidence="7">
    <location>
        <begin position="256"/>
        <end position="277"/>
    </location>
</feature>
<dbReference type="PANTHER" id="PTHR30477">
    <property type="entry name" value="ABC-TRANSPORTER METAL-BINDING PROTEIN"/>
    <property type="match status" value="1"/>
</dbReference>
<protein>
    <submittedName>
        <fullName evidence="9">Zinc transport system permease protein</fullName>
    </submittedName>
</protein>
<proteinExistence type="inferred from homology"/>
<keyword evidence="8" id="KW-0732">Signal</keyword>
<dbReference type="PANTHER" id="PTHR30477:SF0">
    <property type="entry name" value="METAL TRANSPORT SYSTEM MEMBRANE PROTEIN TM_0125-RELATED"/>
    <property type="match status" value="1"/>
</dbReference>
<dbReference type="SUPFAM" id="SSF81345">
    <property type="entry name" value="ABC transporter involved in vitamin B12 uptake, BtuC"/>
    <property type="match status" value="1"/>
</dbReference>
<keyword evidence="4 7" id="KW-1133">Transmembrane helix</keyword>
<evidence type="ECO:0000256" key="7">
    <source>
        <dbReference type="SAM" id="Phobius"/>
    </source>
</evidence>
<dbReference type="CDD" id="cd06550">
    <property type="entry name" value="TM_ABC_iron-siderophores_like"/>
    <property type="match status" value="1"/>
</dbReference>
<dbReference type="Pfam" id="PF00950">
    <property type="entry name" value="ABC-3"/>
    <property type="match status" value="1"/>
</dbReference>
<feature type="chain" id="PRO_5045109500" evidence="8">
    <location>
        <begin position="19"/>
        <end position="328"/>
    </location>
</feature>
<organism evidence="9 10">
    <name type="scientific">Actinomyces denticolens</name>
    <dbReference type="NCBI Taxonomy" id="52767"/>
    <lineage>
        <taxon>Bacteria</taxon>
        <taxon>Bacillati</taxon>
        <taxon>Actinomycetota</taxon>
        <taxon>Actinomycetes</taxon>
        <taxon>Actinomycetales</taxon>
        <taxon>Actinomycetaceae</taxon>
        <taxon>Actinomyces</taxon>
    </lineage>
</organism>
<dbReference type="Proteomes" id="UP000184390">
    <property type="component" value="Unassembled WGS sequence"/>
</dbReference>
<evidence type="ECO:0000313" key="10">
    <source>
        <dbReference type="Proteomes" id="UP000184390"/>
    </source>
</evidence>
<feature type="transmembrane region" description="Helical" evidence="7">
    <location>
        <begin position="67"/>
        <end position="85"/>
    </location>
</feature>
<dbReference type="InterPro" id="IPR037294">
    <property type="entry name" value="ABC_BtuC-like"/>
</dbReference>
<evidence type="ECO:0000256" key="6">
    <source>
        <dbReference type="RuleBase" id="RU003943"/>
    </source>
</evidence>
<sequence>MTTAVAGLGAASALSALAAPAAPAVPGPLAEMLSAPFMQRALIVAVLVGLIAPIVGTYLVQRGLALLGDGIGHISLTGVALGWLAGSAAGTSPRDAWAVPGAIAASVLGAVLIELIRARGRTRGDVALAILFYGGIAGGVILIKVAGGTSTNLNSYLFGSLSTASRSDVVLTVILALLVLAVGVGLRGPLFSLCHDEEFARSIGLPTGLLNITIAVMAALTVSVSMRVVGSLLVSAVMIVPVAIAQLLTHSFGRTMALAMGIGVASCVAGLVITYIIPVSPGAMIVVLLVGGYALTALIGAMISAVRSAPRRQEAVDDRRAPGPIPPR</sequence>
<dbReference type="Gene3D" id="1.10.3470.10">
    <property type="entry name" value="ABC transporter involved in vitamin B12 uptake, BtuC"/>
    <property type="match status" value="1"/>
</dbReference>
<feature type="transmembrane region" description="Helical" evidence="7">
    <location>
        <begin position="42"/>
        <end position="60"/>
    </location>
</feature>
<feature type="transmembrane region" description="Helical" evidence="7">
    <location>
        <begin position="128"/>
        <end position="149"/>
    </location>
</feature>
<comment type="subcellular location">
    <subcellularLocation>
        <location evidence="6">Cell membrane</location>
        <topology evidence="6">Multi-pass membrane protein</topology>
    </subcellularLocation>
    <subcellularLocation>
        <location evidence="1">Membrane</location>
        <topology evidence="1">Multi-pass membrane protein</topology>
    </subcellularLocation>
</comment>
<accession>A0ABY1I452</accession>
<gene>
    <name evidence="9" type="ORF">SAMN05216246_10347</name>
</gene>
<name>A0ABY1I452_9ACTO</name>
<feature type="transmembrane region" description="Helical" evidence="7">
    <location>
        <begin position="283"/>
        <end position="303"/>
    </location>
</feature>
<comment type="similarity">
    <text evidence="2 6">Belongs to the ABC-3 integral membrane protein family.</text>
</comment>
<evidence type="ECO:0000313" key="9">
    <source>
        <dbReference type="EMBL" id="SHI57870.1"/>
    </source>
</evidence>
<keyword evidence="10" id="KW-1185">Reference proteome</keyword>
<evidence type="ECO:0000256" key="3">
    <source>
        <dbReference type="ARBA" id="ARBA00022692"/>
    </source>
</evidence>
<evidence type="ECO:0000256" key="5">
    <source>
        <dbReference type="ARBA" id="ARBA00023136"/>
    </source>
</evidence>
<feature type="signal peptide" evidence="8">
    <location>
        <begin position="1"/>
        <end position="18"/>
    </location>
</feature>
<reference evidence="9 10" key="1">
    <citation type="submission" date="2016-11" db="EMBL/GenBank/DDBJ databases">
        <authorList>
            <person name="Varghese N."/>
            <person name="Submissions S."/>
        </authorList>
    </citation>
    <scope>NUCLEOTIDE SEQUENCE [LARGE SCALE GENOMIC DNA]</scope>
    <source>
        <strain evidence="9 10">PA</strain>
    </source>
</reference>
<keyword evidence="6" id="KW-0813">Transport</keyword>
<keyword evidence="3 6" id="KW-0812">Transmembrane</keyword>
<dbReference type="InterPro" id="IPR001626">
    <property type="entry name" value="ABC_TroCD"/>
</dbReference>
<evidence type="ECO:0000256" key="8">
    <source>
        <dbReference type="SAM" id="SignalP"/>
    </source>
</evidence>
<evidence type="ECO:0000256" key="1">
    <source>
        <dbReference type="ARBA" id="ARBA00004141"/>
    </source>
</evidence>
<comment type="caution">
    <text evidence="9">The sequence shown here is derived from an EMBL/GenBank/DDBJ whole genome shotgun (WGS) entry which is preliminary data.</text>
</comment>
<evidence type="ECO:0000256" key="4">
    <source>
        <dbReference type="ARBA" id="ARBA00022989"/>
    </source>
</evidence>
<dbReference type="EMBL" id="FQYL01000003">
    <property type="protein sequence ID" value="SHI57870.1"/>
    <property type="molecule type" value="Genomic_DNA"/>
</dbReference>
<feature type="transmembrane region" description="Helical" evidence="7">
    <location>
        <begin position="228"/>
        <end position="249"/>
    </location>
</feature>
<evidence type="ECO:0000256" key="2">
    <source>
        <dbReference type="ARBA" id="ARBA00008034"/>
    </source>
</evidence>
<feature type="transmembrane region" description="Helical" evidence="7">
    <location>
        <begin position="97"/>
        <end position="116"/>
    </location>
</feature>